<feature type="transmembrane region" description="Helical" evidence="1">
    <location>
        <begin position="12"/>
        <end position="33"/>
    </location>
</feature>
<gene>
    <name evidence="2" type="ORF">FGG08_006640</name>
</gene>
<dbReference type="OrthoDB" id="4918558at2759"/>
<keyword evidence="1" id="KW-0472">Membrane</keyword>
<evidence type="ECO:0000313" key="3">
    <source>
        <dbReference type="Proteomes" id="UP000698800"/>
    </source>
</evidence>
<evidence type="ECO:0000313" key="2">
    <source>
        <dbReference type="EMBL" id="KAH0536487.1"/>
    </source>
</evidence>
<organism evidence="2 3">
    <name type="scientific">Glutinoglossum americanum</name>
    <dbReference type="NCBI Taxonomy" id="1670608"/>
    <lineage>
        <taxon>Eukaryota</taxon>
        <taxon>Fungi</taxon>
        <taxon>Dikarya</taxon>
        <taxon>Ascomycota</taxon>
        <taxon>Pezizomycotina</taxon>
        <taxon>Geoglossomycetes</taxon>
        <taxon>Geoglossales</taxon>
        <taxon>Geoglossaceae</taxon>
        <taxon>Glutinoglossum</taxon>
    </lineage>
</organism>
<accession>A0A9P8L055</accession>
<keyword evidence="3" id="KW-1185">Reference proteome</keyword>
<evidence type="ECO:0000256" key="1">
    <source>
        <dbReference type="SAM" id="Phobius"/>
    </source>
</evidence>
<proteinExistence type="predicted"/>
<reference evidence="2" key="1">
    <citation type="submission" date="2021-03" db="EMBL/GenBank/DDBJ databases">
        <title>Comparative genomics and phylogenomic investigation of the class Geoglossomycetes provide insights into ecological specialization and systematics.</title>
        <authorList>
            <person name="Melie T."/>
            <person name="Pirro S."/>
            <person name="Miller A.N."/>
            <person name="Quandt A."/>
        </authorList>
    </citation>
    <scope>NUCLEOTIDE SEQUENCE</scope>
    <source>
        <strain evidence="2">GBOQ0MN5Z8</strain>
    </source>
</reference>
<feature type="transmembrane region" description="Helical" evidence="1">
    <location>
        <begin position="73"/>
        <end position="93"/>
    </location>
</feature>
<feature type="transmembrane region" description="Helical" evidence="1">
    <location>
        <begin position="45"/>
        <end position="66"/>
    </location>
</feature>
<dbReference type="EMBL" id="JAGHQL010000202">
    <property type="protein sequence ID" value="KAH0536487.1"/>
    <property type="molecule type" value="Genomic_DNA"/>
</dbReference>
<feature type="transmembrane region" description="Helical" evidence="1">
    <location>
        <begin position="137"/>
        <end position="161"/>
    </location>
</feature>
<keyword evidence="1" id="KW-1133">Transmembrane helix</keyword>
<comment type="caution">
    <text evidence="2">The sequence shown here is derived from an EMBL/GenBank/DDBJ whole genome shotgun (WGS) entry which is preliminary data.</text>
</comment>
<dbReference type="AlphaFoldDB" id="A0A9P8L055"/>
<protein>
    <recommendedName>
        <fullName evidence="4">MARVEL domain-containing protein</fullName>
    </recommendedName>
</protein>
<sequence>MFGTISTVFFIWWRFMQIVTLIPTLGMLAWFIHGYVTSQTLAPDFILVLFIGSVLGSVWAIYTLFAHSHTTHSSYFVAFIDLCFVGTFIASAWELREFSNADCSGPGTWYISLGVFGQDGVVAGNDVWALDFKKDCAMLKACFAFAIMNCFFWLFTAWFLLFMHKGKVEEVVVERRHRHGHGRHRSRSHRQPFV</sequence>
<name>A0A9P8L055_9PEZI</name>
<dbReference type="Proteomes" id="UP000698800">
    <property type="component" value="Unassembled WGS sequence"/>
</dbReference>
<keyword evidence="1" id="KW-0812">Transmembrane</keyword>
<evidence type="ECO:0008006" key="4">
    <source>
        <dbReference type="Google" id="ProtNLM"/>
    </source>
</evidence>